<evidence type="ECO:0000313" key="2">
    <source>
        <dbReference type="Proteomes" id="UP000002612"/>
    </source>
</evidence>
<evidence type="ECO:0000313" key="1">
    <source>
        <dbReference type="EMBL" id="AAY60204.1"/>
    </source>
</evidence>
<accession>Q4V253</accession>
<dbReference type="PATRIC" id="fig|288681.22.peg.5799"/>
<dbReference type="Proteomes" id="UP000002612">
    <property type="component" value="Plasmid pE33L466"/>
</dbReference>
<sequence>MNPQFNPKLKFDLYFEDEGTFKSIRDKIYCNKQKPFVVFAEWKGNVCKINGRKQIVFPTIIE</sequence>
<dbReference type="AlphaFoldDB" id="Q4V253"/>
<geneLocation type="plasmid" evidence="1 2">
    <name>pE33L466</name>
</geneLocation>
<dbReference type="EMBL" id="CP000040">
    <property type="protein sequence ID" value="AAY60204.1"/>
    <property type="molecule type" value="Genomic_DNA"/>
</dbReference>
<name>Q4V253_BACCZ</name>
<proteinExistence type="predicted"/>
<organism evidence="1 2">
    <name type="scientific">Bacillus cereus (strain ZK / E33L)</name>
    <dbReference type="NCBI Taxonomy" id="288681"/>
    <lineage>
        <taxon>Bacteria</taxon>
        <taxon>Bacillati</taxon>
        <taxon>Bacillota</taxon>
        <taxon>Bacilli</taxon>
        <taxon>Bacillales</taxon>
        <taxon>Bacillaceae</taxon>
        <taxon>Bacillus</taxon>
        <taxon>Bacillus cereus group</taxon>
    </lineage>
</organism>
<keyword evidence="1" id="KW-0614">Plasmid</keyword>
<gene>
    <name evidence="1" type="ordered locus">pE33L466_0033</name>
</gene>
<protein>
    <submittedName>
        <fullName evidence="1">Uncharacterized protein</fullName>
    </submittedName>
</protein>
<dbReference type="KEGG" id="bcz:pE33L466_0033"/>
<reference evidence="2" key="1">
    <citation type="journal article" date="2006" name="J. Bacteriol.">
        <title>Pathogenomic sequence analysis of Bacillus cereus and Bacillus thuringiensis isolates closely related to Bacillus anthracis.</title>
        <authorList>
            <person name="Han C.S."/>
            <person name="Xie G."/>
            <person name="Challacombe J.F."/>
            <person name="Altherr M.R."/>
            <person name="Bhotika S.S."/>
            <person name="Brown N."/>
            <person name="Bruce D."/>
            <person name="Campbell C.S."/>
            <person name="Campbell M.L."/>
            <person name="Chen J."/>
            <person name="Chertkov O."/>
            <person name="Cleland C."/>
            <person name="Dimitrijevic M."/>
            <person name="Doggett N.A."/>
            <person name="Fawcett J.J."/>
            <person name="Glavina T."/>
            <person name="Goodwin L.A."/>
            <person name="Green L.D."/>
            <person name="Hill K.K."/>
            <person name="Hitchcock P."/>
            <person name="Jackson P.J."/>
            <person name="Keim P."/>
            <person name="Kewalramani A.R."/>
            <person name="Longmire J."/>
            <person name="Lucas S."/>
            <person name="Malfatti S."/>
            <person name="McMurry K."/>
            <person name="Meincke L.J."/>
            <person name="Misra M."/>
            <person name="Moseman B.L."/>
            <person name="Mundt M."/>
            <person name="Munk A.C."/>
            <person name="Okinaka R.T."/>
            <person name="Parson-Quintana B."/>
            <person name="Reilly L.P."/>
            <person name="Richardson P."/>
            <person name="Robinson D.L."/>
            <person name="Rubin E."/>
            <person name="Saunders E."/>
            <person name="Tapia R."/>
            <person name="Tesmer J.G."/>
            <person name="Thayer N."/>
            <person name="Thompson L.S."/>
            <person name="Tice H."/>
            <person name="Ticknor L.O."/>
            <person name="Wills P.L."/>
            <person name="Brettin T.S."/>
            <person name="Gilna P."/>
        </authorList>
    </citation>
    <scope>NUCLEOTIDE SEQUENCE [LARGE SCALE GENOMIC DNA]</scope>
    <source>
        <strain evidence="2">ZK / E33L</strain>
        <plasmid evidence="2">pE33L466</plasmid>
    </source>
</reference>